<keyword evidence="2" id="KW-0472">Membrane</keyword>
<comment type="caution">
    <text evidence="4">The sequence shown here is derived from an EMBL/GenBank/DDBJ whole genome shotgun (WGS) entry which is preliminary data.</text>
</comment>
<keyword evidence="1" id="KW-0378">Hydrolase</keyword>
<keyword evidence="5" id="KW-1185">Reference proteome</keyword>
<evidence type="ECO:0000259" key="3">
    <source>
        <dbReference type="Pfam" id="PF07859"/>
    </source>
</evidence>
<dbReference type="Pfam" id="PF07859">
    <property type="entry name" value="Abhydrolase_3"/>
    <property type="match status" value="1"/>
</dbReference>
<dbReference type="GO" id="GO:0016787">
    <property type="term" value="F:hydrolase activity"/>
    <property type="evidence" value="ECO:0007669"/>
    <property type="project" value="UniProtKB-KW"/>
</dbReference>
<dbReference type="InterPro" id="IPR013094">
    <property type="entry name" value="AB_hydrolase_3"/>
</dbReference>
<dbReference type="PANTHER" id="PTHR48081:SF31">
    <property type="entry name" value="STERYL ACETYL HYDROLASE MUG81-RELATED"/>
    <property type="match status" value="1"/>
</dbReference>
<dbReference type="Gene3D" id="3.40.50.1820">
    <property type="entry name" value="alpha/beta hydrolase"/>
    <property type="match status" value="1"/>
</dbReference>
<evidence type="ECO:0000256" key="1">
    <source>
        <dbReference type="ARBA" id="ARBA00022801"/>
    </source>
</evidence>
<dbReference type="InterPro" id="IPR050300">
    <property type="entry name" value="GDXG_lipolytic_enzyme"/>
</dbReference>
<proteinExistence type="predicted"/>
<keyword evidence="2" id="KW-1133">Transmembrane helix</keyword>
<evidence type="ECO:0000313" key="5">
    <source>
        <dbReference type="Proteomes" id="UP001280581"/>
    </source>
</evidence>
<keyword evidence="2" id="KW-0812">Transmembrane</keyword>
<feature type="transmembrane region" description="Helical" evidence="2">
    <location>
        <begin position="16"/>
        <end position="37"/>
    </location>
</feature>
<name>A0AAN6LNR5_9PLEO</name>
<dbReference type="AlphaFoldDB" id="A0AAN6LNR5"/>
<sequence>MSHTRTTVSALERLDLIFSLLKTISTAIVTLLSVPFWGTNGHLRAKKHVIHTAMRVMNARASAKQIQYISASSDEAYTTFAEAQGFKPVSTNLPEDATAHWIGSPDARRILVFFHGGGFVFPAKTQFQFIYDVQQKAGDDTAGIVLSYSLAPTKSYPHQLRQGVALISYLIHEAGKKPEDIVLAGDSAGGNLLLAVMSHILHPHPDKSIPRLEIDSPFKGALLVSPWVDFSSAAASYTTNGKKDIVDRDILIKWGNYYMGKAAVDAYNQPGTASKEWWQGIDAKVRNIAVMYGDGEVMLDDIEKFNETLKESFPSLEVQLVKGETHDQPFLDPLTGAKEESDSTRIIKSWIMDRL</sequence>
<dbReference type="SUPFAM" id="SSF53474">
    <property type="entry name" value="alpha/beta-Hydrolases"/>
    <property type="match status" value="1"/>
</dbReference>
<feature type="domain" description="Alpha/beta hydrolase fold-3" evidence="3">
    <location>
        <begin position="111"/>
        <end position="327"/>
    </location>
</feature>
<dbReference type="EMBL" id="WVTA01000016">
    <property type="protein sequence ID" value="KAK3201237.1"/>
    <property type="molecule type" value="Genomic_DNA"/>
</dbReference>
<reference evidence="4 5" key="1">
    <citation type="submission" date="2021-02" db="EMBL/GenBank/DDBJ databases">
        <title>Genome assembly of Pseudopithomyces chartarum.</title>
        <authorList>
            <person name="Jauregui R."/>
            <person name="Singh J."/>
            <person name="Voisey C."/>
        </authorList>
    </citation>
    <scope>NUCLEOTIDE SEQUENCE [LARGE SCALE GENOMIC DNA]</scope>
    <source>
        <strain evidence="4 5">AGR01</strain>
    </source>
</reference>
<gene>
    <name evidence="4" type="ORF">GRF29_185g237681</name>
</gene>
<evidence type="ECO:0000256" key="2">
    <source>
        <dbReference type="SAM" id="Phobius"/>
    </source>
</evidence>
<organism evidence="4 5">
    <name type="scientific">Pseudopithomyces chartarum</name>
    <dbReference type="NCBI Taxonomy" id="1892770"/>
    <lineage>
        <taxon>Eukaryota</taxon>
        <taxon>Fungi</taxon>
        <taxon>Dikarya</taxon>
        <taxon>Ascomycota</taxon>
        <taxon>Pezizomycotina</taxon>
        <taxon>Dothideomycetes</taxon>
        <taxon>Pleosporomycetidae</taxon>
        <taxon>Pleosporales</taxon>
        <taxon>Massarineae</taxon>
        <taxon>Didymosphaeriaceae</taxon>
        <taxon>Pseudopithomyces</taxon>
    </lineage>
</organism>
<dbReference type="InterPro" id="IPR029058">
    <property type="entry name" value="AB_hydrolase_fold"/>
</dbReference>
<dbReference type="Proteomes" id="UP001280581">
    <property type="component" value="Unassembled WGS sequence"/>
</dbReference>
<evidence type="ECO:0000313" key="4">
    <source>
        <dbReference type="EMBL" id="KAK3201237.1"/>
    </source>
</evidence>
<dbReference type="PANTHER" id="PTHR48081">
    <property type="entry name" value="AB HYDROLASE SUPERFAMILY PROTEIN C4A8.06C"/>
    <property type="match status" value="1"/>
</dbReference>
<accession>A0AAN6LNR5</accession>
<protein>
    <recommendedName>
        <fullName evidence="3">Alpha/beta hydrolase fold-3 domain-containing protein</fullName>
    </recommendedName>
</protein>